<dbReference type="AlphaFoldDB" id="A0AAD7L0P1"/>
<evidence type="ECO:0000313" key="4">
    <source>
        <dbReference type="EMBL" id="KAJ7949073.1"/>
    </source>
</evidence>
<feature type="domain" description="DUF6857" evidence="3">
    <location>
        <begin position="296"/>
        <end position="625"/>
    </location>
</feature>
<dbReference type="InterPro" id="IPR049172">
    <property type="entry name" value="DUF6857_pln"/>
</dbReference>
<comment type="caution">
    <text evidence="4">The sequence shown here is derived from an EMBL/GenBank/DDBJ whole genome shotgun (WGS) entry which is preliminary data.</text>
</comment>
<feature type="compositionally biased region" description="Low complexity" evidence="1">
    <location>
        <begin position="204"/>
        <end position="226"/>
    </location>
</feature>
<evidence type="ECO:0000259" key="3">
    <source>
        <dbReference type="Pfam" id="PF21647"/>
    </source>
</evidence>
<accession>A0AAD7L0P1</accession>
<protein>
    <submittedName>
        <fullName evidence="4">DUF936 domain-containing protein</fullName>
    </submittedName>
</protein>
<dbReference type="InterPro" id="IPR010341">
    <property type="entry name" value="DUF936_pln"/>
</dbReference>
<reference evidence="4" key="1">
    <citation type="journal article" date="2023" name="Science">
        <title>Elucidation of the pathway for biosynthesis of saponin adjuvants from the soapbark tree.</title>
        <authorList>
            <person name="Reed J."/>
            <person name="Orme A."/>
            <person name="El-Demerdash A."/>
            <person name="Owen C."/>
            <person name="Martin L.B.B."/>
            <person name="Misra R.C."/>
            <person name="Kikuchi S."/>
            <person name="Rejzek M."/>
            <person name="Martin A.C."/>
            <person name="Harkess A."/>
            <person name="Leebens-Mack J."/>
            <person name="Louveau T."/>
            <person name="Stephenson M.J."/>
            <person name="Osbourn A."/>
        </authorList>
    </citation>
    <scope>NUCLEOTIDE SEQUENCE</scope>
    <source>
        <strain evidence="4">S10</strain>
    </source>
</reference>
<feature type="region of interest" description="Disordered" evidence="1">
    <location>
        <begin position="465"/>
        <end position="532"/>
    </location>
</feature>
<gene>
    <name evidence="4" type="ORF">O6P43_029459</name>
</gene>
<name>A0AAD7L0P1_QUISA</name>
<evidence type="ECO:0000259" key="2">
    <source>
        <dbReference type="Pfam" id="PF06075"/>
    </source>
</evidence>
<dbReference type="PANTHER" id="PTHR31928">
    <property type="entry name" value="EXPRESSED PROTEIN"/>
    <property type="match status" value="1"/>
</dbReference>
<evidence type="ECO:0000256" key="1">
    <source>
        <dbReference type="SAM" id="MobiDB-lite"/>
    </source>
</evidence>
<feature type="compositionally biased region" description="Polar residues" evidence="1">
    <location>
        <begin position="477"/>
        <end position="504"/>
    </location>
</feature>
<feature type="region of interest" description="Disordered" evidence="1">
    <location>
        <begin position="198"/>
        <end position="253"/>
    </location>
</feature>
<feature type="compositionally biased region" description="Basic and acidic residues" evidence="1">
    <location>
        <begin position="233"/>
        <end position="242"/>
    </location>
</feature>
<dbReference type="Pfam" id="PF06075">
    <property type="entry name" value="DUF936"/>
    <property type="match status" value="1"/>
</dbReference>
<dbReference type="PANTHER" id="PTHR31928:SF7">
    <property type="entry name" value="FACTOR 1-DELTA, PUTATIVE (DUF936)-RELATED"/>
    <property type="match status" value="1"/>
</dbReference>
<dbReference type="Pfam" id="PF21647">
    <property type="entry name" value="DUF6857"/>
    <property type="match status" value="1"/>
</dbReference>
<dbReference type="EMBL" id="JARAOO010000012">
    <property type="protein sequence ID" value="KAJ7949073.1"/>
    <property type="molecule type" value="Genomic_DNA"/>
</dbReference>
<proteinExistence type="predicted"/>
<sequence length="629" mass="69726">MASLTPGVLLKLLQNAGNKDVKVIGEHRSALLQVIEILPSIARGDDPWQSRGFFLKVSDSMHSAYVSISEEDIDLIYSDKIQLGQFVYVSRLDLGSHVHVLRGLKPVPKRRPCIGNPVDLVSSDSLPIRANLDFRKPRKGNKNNTTRAEIVKVSAKEKAKTLMAGEVENSKIDVSAVNNTRVQVDSLDVRRLSLDSARRAWDQSPTPRSTTRTTTSRLSKPSSTLSYSASAISEKKASRKNDSSSGKSLSFCSSPLKNKNENFPHKVTSTPSKKDFKPSCEGSTPSCLVKVPLDFKTWPDQSISWNDLLPTICNLGKQVACHRNDAFLAAVRSIEEAYAADSVIQCISTFAELCQSSDTVSAGIMVEQFLDFHQNLQRASTLVRSLLTTRPPETKQRSCPRLQDLLADVCRTSTDKNAISWVQAAIGTNLSKFNLFRTQSKGEILEGQKCHCVVIENASEELIAENDSTKNKRSPGIQRSSLPNSSAKRVPSTAKQCSSAAKNMSNDKEEFPKRFSSAAKNKGNDKEEFPKGSRLQETASLADKLFLVSREWFLKYLEDSLRVGFGLRNEEGKTQISRLLGQLKRVNLWLENLVGSGDMVDDRVENLRKMLYGFLLEHVNSAIASSKWI</sequence>
<evidence type="ECO:0000313" key="5">
    <source>
        <dbReference type="Proteomes" id="UP001163823"/>
    </source>
</evidence>
<dbReference type="KEGG" id="qsa:O6P43_029459"/>
<feature type="domain" description="DUF936" evidence="2">
    <location>
        <begin position="4"/>
        <end position="121"/>
    </location>
</feature>
<keyword evidence="5" id="KW-1185">Reference proteome</keyword>
<organism evidence="4 5">
    <name type="scientific">Quillaja saponaria</name>
    <name type="common">Soap bark tree</name>
    <dbReference type="NCBI Taxonomy" id="32244"/>
    <lineage>
        <taxon>Eukaryota</taxon>
        <taxon>Viridiplantae</taxon>
        <taxon>Streptophyta</taxon>
        <taxon>Embryophyta</taxon>
        <taxon>Tracheophyta</taxon>
        <taxon>Spermatophyta</taxon>
        <taxon>Magnoliopsida</taxon>
        <taxon>eudicotyledons</taxon>
        <taxon>Gunneridae</taxon>
        <taxon>Pentapetalae</taxon>
        <taxon>rosids</taxon>
        <taxon>fabids</taxon>
        <taxon>Fabales</taxon>
        <taxon>Quillajaceae</taxon>
        <taxon>Quillaja</taxon>
    </lineage>
</organism>
<feature type="compositionally biased region" description="Low complexity" evidence="1">
    <location>
        <begin position="243"/>
        <end position="253"/>
    </location>
</feature>
<feature type="compositionally biased region" description="Basic and acidic residues" evidence="1">
    <location>
        <begin position="522"/>
        <end position="531"/>
    </location>
</feature>
<dbReference type="InterPro" id="IPR048297">
    <property type="entry name" value="DUF936_dom_pln"/>
</dbReference>
<dbReference type="Proteomes" id="UP001163823">
    <property type="component" value="Chromosome 12"/>
</dbReference>